<keyword evidence="8 10" id="KW-0675">Receptor</keyword>
<keyword evidence="7 10" id="KW-0472">Membrane</keyword>
<dbReference type="GO" id="GO:0007165">
    <property type="term" value="P:signal transduction"/>
    <property type="evidence" value="ECO:0007669"/>
    <property type="project" value="UniProtKB-KW"/>
</dbReference>
<evidence type="ECO:0000256" key="6">
    <source>
        <dbReference type="ARBA" id="ARBA00022989"/>
    </source>
</evidence>
<evidence type="ECO:0000256" key="2">
    <source>
        <dbReference type="ARBA" id="ARBA00022475"/>
    </source>
</evidence>
<gene>
    <name evidence="11" type="ORF">Zmor_024948</name>
</gene>
<dbReference type="GO" id="GO:0004984">
    <property type="term" value="F:olfactory receptor activity"/>
    <property type="evidence" value="ECO:0007669"/>
    <property type="project" value="InterPro"/>
</dbReference>
<keyword evidence="3 10" id="KW-0716">Sensory transduction</keyword>
<keyword evidence="4 10" id="KW-0812">Transmembrane</keyword>
<dbReference type="PANTHER" id="PTHR21137">
    <property type="entry name" value="ODORANT RECEPTOR"/>
    <property type="match status" value="1"/>
</dbReference>
<keyword evidence="2" id="KW-1003">Cell membrane</keyword>
<feature type="transmembrane region" description="Helical" evidence="10">
    <location>
        <begin position="123"/>
        <end position="141"/>
    </location>
</feature>
<evidence type="ECO:0000256" key="7">
    <source>
        <dbReference type="ARBA" id="ARBA00023136"/>
    </source>
</evidence>
<comment type="caution">
    <text evidence="11">The sequence shown here is derived from an EMBL/GenBank/DDBJ whole genome shotgun (WGS) entry which is preliminary data.</text>
</comment>
<dbReference type="EMBL" id="JALNTZ010000008">
    <property type="protein sequence ID" value="KAJ3642139.1"/>
    <property type="molecule type" value="Genomic_DNA"/>
</dbReference>
<accession>A0AA38HR58</accession>
<feature type="transmembrane region" description="Helical" evidence="10">
    <location>
        <begin position="74"/>
        <end position="92"/>
    </location>
</feature>
<dbReference type="InterPro" id="IPR004117">
    <property type="entry name" value="7tm6_olfct_rcpt"/>
</dbReference>
<evidence type="ECO:0000256" key="5">
    <source>
        <dbReference type="ARBA" id="ARBA00022725"/>
    </source>
</evidence>
<evidence type="ECO:0000256" key="9">
    <source>
        <dbReference type="ARBA" id="ARBA00023224"/>
    </source>
</evidence>
<dbReference type="AlphaFoldDB" id="A0AA38HR58"/>
<evidence type="ECO:0000256" key="8">
    <source>
        <dbReference type="ARBA" id="ARBA00023170"/>
    </source>
</evidence>
<feature type="transmembrane region" description="Helical" evidence="10">
    <location>
        <begin position="357"/>
        <end position="377"/>
    </location>
</feature>
<dbReference type="Proteomes" id="UP001168821">
    <property type="component" value="Unassembled WGS sequence"/>
</dbReference>
<dbReference type="GO" id="GO:0005549">
    <property type="term" value="F:odorant binding"/>
    <property type="evidence" value="ECO:0007669"/>
    <property type="project" value="InterPro"/>
</dbReference>
<sequence>MKQQPEIKVCKLSCHFLRYSLIWPDENEEFNPSKRFYIKQLLFIVFFAIPNWLVLFSHLLLSLQEGTVDVSEDFAIFTAFFSYVGMMTMYVVKQKELASLLLDMSDFRTFSKPPLFDTMNKKLGYFVTFIFYYAVNATLIYNGVKIINIPKCRRERKIGEVCGTLTPVWTPFDTDHWLTLVLVMLYIFGFYVTVDRGIMFVALQSFEIACNIKLRIDQLNSMLLSCFEGNFEADRKRLNRCIQYHNLIISYSERVNGCFINEMFTFLATGGIIFGCLENQILKQLDLGAMLHIAGWIESVFLACLSGQIMIDASTSIAEAAYNSRWYDADPNLRKELILMIMRSQKPLFLETGPFNVLSFSLFVSIMKLSYSILAVLR</sequence>
<dbReference type="PANTHER" id="PTHR21137:SF35">
    <property type="entry name" value="ODORANT RECEPTOR 19A-RELATED"/>
    <property type="match status" value="1"/>
</dbReference>
<comment type="caution">
    <text evidence="10">Lacks conserved residue(s) required for the propagation of feature annotation.</text>
</comment>
<organism evidence="11 12">
    <name type="scientific">Zophobas morio</name>
    <dbReference type="NCBI Taxonomy" id="2755281"/>
    <lineage>
        <taxon>Eukaryota</taxon>
        <taxon>Metazoa</taxon>
        <taxon>Ecdysozoa</taxon>
        <taxon>Arthropoda</taxon>
        <taxon>Hexapoda</taxon>
        <taxon>Insecta</taxon>
        <taxon>Pterygota</taxon>
        <taxon>Neoptera</taxon>
        <taxon>Endopterygota</taxon>
        <taxon>Coleoptera</taxon>
        <taxon>Polyphaga</taxon>
        <taxon>Cucujiformia</taxon>
        <taxon>Tenebrionidae</taxon>
        <taxon>Zophobas</taxon>
    </lineage>
</organism>
<comment type="similarity">
    <text evidence="10">Belongs to the insect chemoreceptor superfamily. Heteromeric odorant receptor channel (TC 1.A.69) family.</text>
</comment>
<feature type="transmembrane region" description="Helical" evidence="10">
    <location>
        <begin position="176"/>
        <end position="194"/>
    </location>
</feature>
<evidence type="ECO:0000313" key="11">
    <source>
        <dbReference type="EMBL" id="KAJ3642139.1"/>
    </source>
</evidence>
<feature type="transmembrane region" description="Helical" evidence="10">
    <location>
        <begin position="289"/>
        <end position="311"/>
    </location>
</feature>
<keyword evidence="6 10" id="KW-1133">Transmembrane helix</keyword>
<name>A0AA38HR58_9CUCU</name>
<evidence type="ECO:0000256" key="10">
    <source>
        <dbReference type="RuleBase" id="RU351113"/>
    </source>
</evidence>
<evidence type="ECO:0000313" key="12">
    <source>
        <dbReference type="Proteomes" id="UP001168821"/>
    </source>
</evidence>
<dbReference type="Pfam" id="PF02949">
    <property type="entry name" value="7tm_6"/>
    <property type="match status" value="1"/>
</dbReference>
<keyword evidence="12" id="KW-1185">Reference proteome</keyword>
<proteinExistence type="inferred from homology"/>
<keyword evidence="5 10" id="KW-0552">Olfaction</keyword>
<dbReference type="GO" id="GO:0005886">
    <property type="term" value="C:plasma membrane"/>
    <property type="evidence" value="ECO:0007669"/>
    <property type="project" value="UniProtKB-SubCell"/>
</dbReference>
<feature type="transmembrane region" description="Helical" evidence="10">
    <location>
        <begin position="41"/>
        <end position="62"/>
    </location>
</feature>
<comment type="subcellular location">
    <subcellularLocation>
        <location evidence="1 10">Cell membrane</location>
        <topology evidence="1 10">Multi-pass membrane protein</topology>
    </subcellularLocation>
</comment>
<evidence type="ECO:0000256" key="4">
    <source>
        <dbReference type="ARBA" id="ARBA00022692"/>
    </source>
</evidence>
<keyword evidence="9 10" id="KW-0807">Transducer</keyword>
<evidence type="ECO:0000256" key="3">
    <source>
        <dbReference type="ARBA" id="ARBA00022606"/>
    </source>
</evidence>
<evidence type="ECO:0000256" key="1">
    <source>
        <dbReference type="ARBA" id="ARBA00004651"/>
    </source>
</evidence>
<reference evidence="11" key="1">
    <citation type="journal article" date="2023" name="G3 (Bethesda)">
        <title>Whole genome assemblies of Zophobas morio and Tenebrio molitor.</title>
        <authorList>
            <person name="Kaur S."/>
            <person name="Stinson S.A."/>
            <person name="diCenzo G.C."/>
        </authorList>
    </citation>
    <scope>NUCLEOTIDE SEQUENCE</scope>
    <source>
        <strain evidence="11">QUZm001</strain>
    </source>
</reference>
<protein>
    <recommendedName>
        <fullName evidence="10">Odorant receptor</fullName>
    </recommendedName>
</protein>